<gene>
    <name evidence="1" type="ORF">GCM10023210_05070</name>
</gene>
<name>A0ABP9LX56_9FLAO</name>
<evidence type="ECO:0008006" key="3">
    <source>
        <dbReference type="Google" id="ProtNLM"/>
    </source>
</evidence>
<sequence length="168" mass="19755">MKIEIAILLLVLSMISCKKKMIHEEPISNDTLSIKKDSIKLQNASNGYIYKPIDTATECYYSINDDENILIDFKKDTLITDKGEFSIHQVLDDEKSYIYHIYNHKNEQIAIILEDMDTDDKLEFYIKNSYVKSEKDWYYLYRTDGGNLVNLGLSKEKIDFLKKYKVIK</sequence>
<dbReference type="Proteomes" id="UP001500353">
    <property type="component" value="Unassembled WGS sequence"/>
</dbReference>
<evidence type="ECO:0000313" key="1">
    <source>
        <dbReference type="EMBL" id="GAA5084837.1"/>
    </source>
</evidence>
<keyword evidence="2" id="KW-1185">Reference proteome</keyword>
<reference evidence="2" key="1">
    <citation type="journal article" date="2019" name="Int. J. Syst. Evol. Microbiol.">
        <title>The Global Catalogue of Microorganisms (GCM) 10K type strain sequencing project: providing services to taxonomists for standard genome sequencing and annotation.</title>
        <authorList>
            <consortium name="The Broad Institute Genomics Platform"/>
            <consortium name="The Broad Institute Genome Sequencing Center for Infectious Disease"/>
            <person name="Wu L."/>
            <person name="Ma J."/>
        </authorList>
    </citation>
    <scope>NUCLEOTIDE SEQUENCE [LARGE SCALE GENOMIC DNA]</scope>
    <source>
        <strain evidence="2">JCM 18019</strain>
    </source>
</reference>
<dbReference type="EMBL" id="BAABHX010000001">
    <property type="protein sequence ID" value="GAA5084837.1"/>
    <property type="molecule type" value="Genomic_DNA"/>
</dbReference>
<evidence type="ECO:0000313" key="2">
    <source>
        <dbReference type="Proteomes" id="UP001500353"/>
    </source>
</evidence>
<proteinExistence type="predicted"/>
<protein>
    <recommendedName>
        <fullName evidence="3">Lipoprotein</fullName>
    </recommendedName>
</protein>
<comment type="caution">
    <text evidence="1">The sequence shown here is derived from an EMBL/GenBank/DDBJ whole genome shotgun (WGS) entry which is preliminary data.</text>
</comment>
<dbReference type="RefSeq" id="WP_345200107.1">
    <property type="nucleotide sequence ID" value="NZ_BAABHX010000001.1"/>
</dbReference>
<dbReference type="PROSITE" id="PS51257">
    <property type="entry name" value="PROKAR_LIPOPROTEIN"/>
    <property type="match status" value="1"/>
</dbReference>
<organism evidence="1 2">
    <name type="scientific">Chryseobacterium ginsengisoli</name>
    <dbReference type="NCBI Taxonomy" id="363853"/>
    <lineage>
        <taxon>Bacteria</taxon>
        <taxon>Pseudomonadati</taxon>
        <taxon>Bacteroidota</taxon>
        <taxon>Flavobacteriia</taxon>
        <taxon>Flavobacteriales</taxon>
        <taxon>Weeksellaceae</taxon>
        <taxon>Chryseobacterium group</taxon>
        <taxon>Chryseobacterium</taxon>
    </lineage>
</organism>
<accession>A0ABP9LX56</accession>